<reference evidence="8 9" key="1">
    <citation type="submission" date="2019-01" db="EMBL/GenBank/DDBJ databases">
        <title>Complete genome sequence of Cohnella hallensis HS21 isolated from Korean fir (Abies koreana) rhizospheric soil.</title>
        <authorList>
            <person name="Jiang L."/>
            <person name="Kang S.W."/>
            <person name="Kim S."/>
            <person name="Jung J."/>
            <person name="Kim C.Y."/>
            <person name="Kim D.H."/>
            <person name="Kim S.W."/>
            <person name="Lee J."/>
        </authorList>
    </citation>
    <scope>NUCLEOTIDE SEQUENCE [LARGE SCALE GENOMIC DNA]</scope>
    <source>
        <strain evidence="8 9">HS21</strain>
    </source>
</reference>
<gene>
    <name evidence="8" type="primary">fhuD_1</name>
    <name evidence="8" type="ORF">KCTCHS21_51940</name>
</gene>
<organism evidence="8 9">
    <name type="scientific">Cohnella abietis</name>
    <dbReference type="NCBI Taxonomy" id="2507935"/>
    <lineage>
        <taxon>Bacteria</taxon>
        <taxon>Bacillati</taxon>
        <taxon>Bacillota</taxon>
        <taxon>Bacilli</taxon>
        <taxon>Bacillales</taxon>
        <taxon>Paenibacillaceae</taxon>
        <taxon>Cohnella</taxon>
    </lineage>
</organism>
<evidence type="ECO:0000256" key="6">
    <source>
        <dbReference type="SAM" id="SignalP"/>
    </source>
</evidence>
<dbReference type="PANTHER" id="PTHR30532:SF26">
    <property type="entry name" value="IRON(3+)-HYDROXAMATE-BINDING PROTEIN FHUD"/>
    <property type="match status" value="1"/>
</dbReference>
<evidence type="ECO:0000313" key="9">
    <source>
        <dbReference type="Proteomes" id="UP000289856"/>
    </source>
</evidence>
<evidence type="ECO:0000256" key="2">
    <source>
        <dbReference type="ARBA" id="ARBA00008814"/>
    </source>
</evidence>
<evidence type="ECO:0000256" key="3">
    <source>
        <dbReference type="ARBA" id="ARBA00022448"/>
    </source>
</evidence>
<evidence type="ECO:0000259" key="7">
    <source>
        <dbReference type="PROSITE" id="PS50983"/>
    </source>
</evidence>
<dbReference type="SUPFAM" id="SSF53807">
    <property type="entry name" value="Helical backbone' metal receptor"/>
    <property type="match status" value="1"/>
</dbReference>
<feature type="region of interest" description="Disordered" evidence="5">
    <location>
        <begin position="29"/>
        <end position="64"/>
    </location>
</feature>
<keyword evidence="4 6" id="KW-0732">Signal</keyword>
<name>A0A3T1DCY0_9BACL</name>
<dbReference type="Proteomes" id="UP000289856">
    <property type="component" value="Chromosome"/>
</dbReference>
<dbReference type="OrthoDB" id="2241086at2"/>
<evidence type="ECO:0000256" key="1">
    <source>
        <dbReference type="ARBA" id="ARBA00004196"/>
    </source>
</evidence>
<comment type="similarity">
    <text evidence="2">Belongs to the bacterial solute-binding protein 8 family.</text>
</comment>
<feature type="compositionally biased region" description="Low complexity" evidence="5">
    <location>
        <begin position="38"/>
        <end position="56"/>
    </location>
</feature>
<dbReference type="Pfam" id="PF01497">
    <property type="entry name" value="Peripla_BP_2"/>
    <property type="match status" value="1"/>
</dbReference>
<keyword evidence="3" id="KW-0813">Transport</keyword>
<evidence type="ECO:0000313" key="8">
    <source>
        <dbReference type="EMBL" id="BBI35795.1"/>
    </source>
</evidence>
<dbReference type="PROSITE" id="PS51257">
    <property type="entry name" value="PROKAR_LIPOPROTEIN"/>
    <property type="match status" value="1"/>
</dbReference>
<dbReference type="RefSeq" id="WP_130614763.1">
    <property type="nucleotide sequence ID" value="NZ_AP019400.1"/>
</dbReference>
<comment type="subcellular location">
    <subcellularLocation>
        <location evidence="1">Cell envelope</location>
    </subcellularLocation>
</comment>
<sequence length="329" mass="35795">MKTARKLVVTIAIATMMVALLAACGSNNNSNSKESVQPSNSPTATTNTAAESATKSFNDSKGHTVEIPATPKKVVYTGMDLGDLLILGVKPAGAALGIIAPQVAYPDLLDGIEDIGDVSANLEKVLSLEPDLILMDSGGTYYEPKEYDELNKIAPTVAYDRLTTFERVLKMGDILGKTKEAEEWITSFKAKGEELKKQLGVTDGATATVVIRLGKQFYVMGNSGFANILYDTLGYTPTPLVKETLIDKNERFADLSSELMPEYTGDYLFVLTDEDEAARASADSFTNEALYKSLKAVASNQVYYIPTKWNFDDPITKDRLIEVLPTIMK</sequence>
<dbReference type="GO" id="GO:1901678">
    <property type="term" value="P:iron coordination entity transport"/>
    <property type="evidence" value="ECO:0007669"/>
    <property type="project" value="UniProtKB-ARBA"/>
</dbReference>
<dbReference type="KEGG" id="cohn:KCTCHS21_51940"/>
<evidence type="ECO:0000256" key="5">
    <source>
        <dbReference type="SAM" id="MobiDB-lite"/>
    </source>
</evidence>
<feature type="chain" id="PRO_5019073115" evidence="6">
    <location>
        <begin position="23"/>
        <end position="329"/>
    </location>
</feature>
<accession>A0A3T1DCY0</accession>
<dbReference type="GO" id="GO:0030288">
    <property type="term" value="C:outer membrane-bounded periplasmic space"/>
    <property type="evidence" value="ECO:0007669"/>
    <property type="project" value="TreeGrafter"/>
</dbReference>
<dbReference type="Gene3D" id="3.40.50.1980">
    <property type="entry name" value="Nitrogenase molybdenum iron protein domain"/>
    <property type="match status" value="2"/>
</dbReference>
<feature type="domain" description="Fe/B12 periplasmic-binding" evidence="7">
    <location>
        <begin position="72"/>
        <end position="329"/>
    </location>
</feature>
<dbReference type="InterPro" id="IPR002491">
    <property type="entry name" value="ABC_transptr_periplasmic_BD"/>
</dbReference>
<protein>
    <submittedName>
        <fullName evidence="8">ABC transporter substrate-binding protein</fullName>
    </submittedName>
</protein>
<proteinExistence type="inferred from homology"/>
<feature type="signal peptide" evidence="6">
    <location>
        <begin position="1"/>
        <end position="22"/>
    </location>
</feature>
<dbReference type="PROSITE" id="PS50983">
    <property type="entry name" value="FE_B12_PBP"/>
    <property type="match status" value="1"/>
</dbReference>
<dbReference type="AlphaFoldDB" id="A0A3T1DCY0"/>
<dbReference type="PANTHER" id="PTHR30532">
    <property type="entry name" value="IRON III DICITRATE-BINDING PERIPLASMIC PROTEIN"/>
    <property type="match status" value="1"/>
</dbReference>
<evidence type="ECO:0000256" key="4">
    <source>
        <dbReference type="ARBA" id="ARBA00022729"/>
    </source>
</evidence>
<dbReference type="EMBL" id="AP019400">
    <property type="protein sequence ID" value="BBI35795.1"/>
    <property type="molecule type" value="Genomic_DNA"/>
</dbReference>
<keyword evidence="9" id="KW-1185">Reference proteome</keyword>
<dbReference type="InterPro" id="IPR051313">
    <property type="entry name" value="Bact_iron-sidero_bind"/>
</dbReference>